<dbReference type="GO" id="GO:0003677">
    <property type="term" value="F:DNA binding"/>
    <property type="evidence" value="ECO:0007669"/>
    <property type="project" value="UniProtKB-KW"/>
</dbReference>
<organism evidence="5 6">
    <name type="scientific">Bacillus gobiensis</name>
    <dbReference type="NCBI Taxonomy" id="1441095"/>
    <lineage>
        <taxon>Bacteria</taxon>
        <taxon>Bacillati</taxon>
        <taxon>Bacillota</taxon>
        <taxon>Bacilli</taxon>
        <taxon>Bacillales</taxon>
        <taxon>Bacillaceae</taxon>
        <taxon>Bacillus</taxon>
    </lineage>
</organism>
<feature type="domain" description="HTH marR-type" evidence="4">
    <location>
        <begin position="13"/>
        <end position="145"/>
    </location>
</feature>
<evidence type="ECO:0000256" key="3">
    <source>
        <dbReference type="ARBA" id="ARBA00023163"/>
    </source>
</evidence>
<keyword evidence="6" id="KW-1185">Reference proteome</keyword>
<dbReference type="EMBL" id="CP012600">
    <property type="protein sequence ID" value="ALC82148.1"/>
    <property type="molecule type" value="Genomic_DNA"/>
</dbReference>
<evidence type="ECO:0000259" key="4">
    <source>
        <dbReference type="PROSITE" id="PS50995"/>
    </source>
</evidence>
<dbReference type="InterPro" id="IPR036390">
    <property type="entry name" value="WH_DNA-bd_sf"/>
</dbReference>
<proteinExistence type="predicted"/>
<dbReference type="Pfam" id="PF01047">
    <property type="entry name" value="MarR"/>
    <property type="match status" value="1"/>
</dbReference>
<dbReference type="PANTHER" id="PTHR33164">
    <property type="entry name" value="TRANSCRIPTIONAL REGULATOR, MARR FAMILY"/>
    <property type="match status" value="1"/>
</dbReference>
<dbReference type="InterPro" id="IPR036388">
    <property type="entry name" value="WH-like_DNA-bd_sf"/>
</dbReference>
<accession>A0A0M4FRI3</accession>
<dbReference type="PROSITE" id="PS50995">
    <property type="entry name" value="HTH_MARR_2"/>
    <property type="match status" value="1"/>
</dbReference>
<dbReference type="Proteomes" id="UP000067625">
    <property type="component" value="Chromosome"/>
</dbReference>
<gene>
    <name evidence="5" type="ORF">AM592_11545</name>
</gene>
<keyword evidence="3" id="KW-0804">Transcription</keyword>
<dbReference type="InterPro" id="IPR039422">
    <property type="entry name" value="MarR/SlyA-like"/>
</dbReference>
<evidence type="ECO:0000256" key="2">
    <source>
        <dbReference type="ARBA" id="ARBA00023125"/>
    </source>
</evidence>
<evidence type="ECO:0000313" key="5">
    <source>
        <dbReference type="EMBL" id="ALC82148.1"/>
    </source>
</evidence>
<evidence type="ECO:0000313" key="6">
    <source>
        <dbReference type="Proteomes" id="UP000067625"/>
    </source>
</evidence>
<dbReference type="STRING" id="1441095.AM592_11545"/>
<sequence length="150" mass="17017">MVVEKTKEDGDLSLKLFVVLTRALQSVKKRVVEDIRTYGLNPTEFAVLELLYSKGEHPIQKIGDKVLIASSSITYVVDKLENKKLVERKACPKDRRTTYAEITAEGKKLMDDIFPNHKNSIQEIFGGLTADEKEEMIKQLKKLGFYAQGL</sequence>
<dbReference type="PRINTS" id="PR00598">
    <property type="entry name" value="HTHMARR"/>
</dbReference>
<evidence type="ECO:0000256" key="1">
    <source>
        <dbReference type="ARBA" id="ARBA00023015"/>
    </source>
</evidence>
<dbReference type="GO" id="GO:0006950">
    <property type="term" value="P:response to stress"/>
    <property type="evidence" value="ECO:0007669"/>
    <property type="project" value="TreeGrafter"/>
</dbReference>
<dbReference type="SUPFAM" id="SSF46785">
    <property type="entry name" value="Winged helix' DNA-binding domain"/>
    <property type="match status" value="1"/>
</dbReference>
<dbReference type="SMART" id="SM00347">
    <property type="entry name" value="HTH_MARR"/>
    <property type="match status" value="1"/>
</dbReference>
<name>A0A0M4FRI3_9BACI</name>
<reference evidence="6" key="1">
    <citation type="submission" date="2015-08" db="EMBL/GenBank/DDBJ databases">
        <title>Genome sequencing project for genomic taxonomy and phylogenomics of Bacillus-like bacteria.</title>
        <authorList>
            <person name="Liu B."/>
            <person name="Wang J."/>
            <person name="Zhu Y."/>
            <person name="Liu G."/>
            <person name="Chen Q."/>
            <person name="Chen Z."/>
            <person name="Lan J."/>
            <person name="Che J."/>
            <person name="Ge C."/>
            <person name="Shi H."/>
            <person name="Pan Z."/>
            <person name="Liu X."/>
        </authorList>
    </citation>
    <scope>NUCLEOTIDE SEQUENCE [LARGE SCALE GENOMIC DNA]</scope>
    <source>
        <strain evidence="6">FJAT-4402</strain>
    </source>
</reference>
<dbReference type="Gene3D" id="1.10.10.10">
    <property type="entry name" value="Winged helix-like DNA-binding domain superfamily/Winged helix DNA-binding domain"/>
    <property type="match status" value="1"/>
</dbReference>
<dbReference type="InterPro" id="IPR000835">
    <property type="entry name" value="HTH_MarR-typ"/>
</dbReference>
<keyword evidence="2" id="KW-0238">DNA-binding</keyword>
<keyword evidence="1" id="KW-0805">Transcription regulation</keyword>
<dbReference type="GO" id="GO:0003700">
    <property type="term" value="F:DNA-binding transcription factor activity"/>
    <property type="evidence" value="ECO:0007669"/>
    <property type="project" value="InterPro"/>
</dbReference>
<reference evidence="5 6" key="2">
    <citation type="journal article" date="2016" name="Int. J. Syst. Evol. Microbiol.">
        <title>Bacillus gobiensis sp. nov., isolated from a soil sample.</title>
        <authorList>
            <person name="Liu B."/>
            <person name="Liu G.H."/>
            <person name="Cetin S."/>
            <person name="Schumann P."/>
            <person name="Pan Z.Z."/>
            <person name="Chen Q.Q."/>
        </authorList>
    </citation>
    <scope>NUCLEOTIDE SEQUENCE [LARGE SCALE GENOMIC DNA]</scope>
    <source>
        <strain evidence="5 6">FJAT-4402</strain>
    </source>
</reference>
<dbReference type="PATRIC" id="fig|1441095.3.peg.2514"/>
<dbReference type="RefSeq" id="WP_053603928.1">
    <property type="nucleotide sequence ID" value="NZ_CP012600.1"/>
</dbReference>
<dbReference type="AlphaFoldDB" id="A0A0M4FRI3"/>
<protein>
    <submittedName>
        <fullName evidence="5">Transcriptional regulator</fullName>
    </submittedName>
</protein>
<dbReference type="OrthoDB" id="9799747at2"/>
<dbReference type="PANTHER" id="PTHR33164:SF56">
    <property type="entry name" value="HTH-TYPE TRANSCRIPTIONAL REGULATOR MHQR"/>
    <property type="match status" value="1"/>
</dbReference>